<feature type="transmembrane region" description="Helical" evidence="1">
    <location>
        <begin position="26"/>
        <end position="46"/>
    </location>
</feature>
<protein>
    <submittedName>
        <fullName evidence="2">Uncharacterized protein</fullName>
    </submittedName>
</protein>
<name>A0A0J9SJG7_PLAV1</name>
<dbReference type="OrthoDB" id="388701at2759"/>
<reference evidence="2 3" key="1">
    <citation type="submission" date="2011-08" db="EMBL/GenBank/DDBJ databases">
        <title>The Genome Sequence of Plasmodium vivax Brazil I.</title>
        <authorList>
            <consortium name="The Broad Institute Genome Sequencing Platform"/>
            <consortium name="The Broad Institute Genome Sequencing Center for Infectious Disease"/>
            <person name="Neafsey D."/>
            <person name="Carlton J."/>
            <person name="Barnwell J."/>
            <person name="Collins W."/>
            <person name="Escalante A."/>
            <person name="Mullikin J."/>
            <person name="Saul A."/>
            <person name="Guigo R."/>
            <person name="Camara F."/>
            <person name="Young S.K."/>
            <person name="Zeng Q."/>
            <person name="Gargeya S."/>
            <person name="Fitzgerald M."/>
            <person name="Haas B."/>
            <person name="Abouelleil A."/>
            <person name="Alvarado L."/>
            <person name="Arachchi H.M."/>
            <person name="Berlin A."/>
            <person name="Brown A."/>
            <person name="Chapman S.B."/>
            <person name="Chen Z."/>
            <person name="Dunbar C."/>
            <person name="Freedman E."/>
            <person name="Gearin G."/>
            <person name="Gellesch M."/>
            <person name="Goldberg J."/>
            <person name="Griggs A."/>
            <person name="Gujja S."/>
            <person name="Heiman D."/>
            <person name="Howarth C."/>
            <person name="Larson L."/>
            <person name="Lui A."/>
            <person name="MacDonald P.J.P."/>
            <person name="Montmayeur A."/>
            <person name="Murphy C."/>
            <person name="Neiman D."/>
            <person name="Pearson M."/>
            <person name="Priest M."/>
            <person name="Roberts A."/>
            <person name="Saif S."/>
            <person name="Shea T."/>
            <person name="Shenoy N."/>
            <person name="Sisk P."/>
            <person name="Stolte C."/>
            <person name="Sykes S."/>
            <person name="Wortman J."/>
            <person name="Nusbaum C."/>
            <person name="Birren B."/>
        </authorList>
    </citation>
    <scope>NUCLEOTIDE SEQUENCE [LARGE SCALE GENOMIC DNA]</scope>
    <source>
        <strain evidence="2 3">Brazil I</strain>
    </source>
</reference>
<evidence type="ECO:0000313" key="2">
    <source>
        <dbReference type="EMBL" id="KMZ83170.1"/>
    </source>
</evidence>
<evidence type="ECO:0000256" key="1">
    <source>
        <dbReference type="SAM" id="Phobius"/>
    </source>
</evidence>
<sequence length="335" mass="39144">MYIVQSILIPNLVYLIYYTGKTQNLLLKYIIFLFKYFIILKLYPFLEDIWDIYNGFVENVNRSEYDKILSYCDESPLLKSDTTGEYIKFCKNLSRNLLLLADCDYTGEKFNKYCDILYMWMYFEINRNGIPNNITEQLFNASTQVVTTKRYKTPCHYFNFNEKYYEPTKLMKLRIFEKNTSIFTNNLYDIKGLNYCSCLKYVYECVNIYREMHKDFCLGEKQFKPLNKDTCFILNNFKTSYLAYLFDAGGIKDKLPPLDGTNNEKFPSCASDESKLGSAEDHVQGAEANSPGTEQSQSRITLSLSALVSTMVGIPPFLTLIYKVNMIYIEIINNT</sequence>
<gene>
    <name evidence="2" type="ORF">PVBG_05775</name>
</gene>
<evidence type="ECO:0000313" key="3">
    <source>
        <dbReference type="Proteomes" id="UP000053327"/>
    </source>
</evidence>
<dbReference type="AlphaFoldDB" id="A0A0J9SJG7"/>
<organism evidence="2 3">
    <name type="scientific">Plasmodium vivax (strain Brazil I)</name>
    <dbReference type="NCBI Taxonomy" id="1033975"/>
    <lineage>
        <taxon>Eukaryota</taxon>
        <taxon>Sar</taxon>
        <taxon>Alveolata</taxon>
        <taxon>Apicomplexa</taxon>
        <taxon>Aconoidasida</taxon>
        <taxon>Haemosporida</taxon>
        <taxon>Plasmodiidae</taxon>
        <taxon>Plasmodium</taxon>
        <taxon>Plasmodium (Plasmodium)</taxon>
    </lineage>
</organism>
<keyword evidence="1" id="KW-0472">Membrane</keyword>
<dbReference type="Proteomes" id="UP000053327">
    <property type="component" value="Unassembled WGS sequence"/>
</dbReference>
<keyword evidence="1" id="KW-1133">Transmembrane helix</keyword>
<accession>A0A0J9SJG7</accession>
<keyword evidence="1" id="KW-0812">Transmembrane</keyword>
<proteinExistence type="predicted"/>
<dbReference type="EMBL" id="KQ234963">
    <property type="protein sequence ID" value="KMZ83170.1"/>
    <property type="molecule type" value="Genomic_DNA"/>
</dbReference>